<dbReference type="InterPro" id="IPR041545">
    <property type="entry name" value="DUF5601"/>
</dbReference>
<dbReference type="Pfam" id="PF18151">
    <property type="entry name" value="DUF5601"/>
    <property type="match status" value="1"/>
</dbReference>
<sequence length="136" mass="15436">MLVLSFIVTFSNKAPDLEKDSDAVQEFLADMEDAFRAHKLWAGSSEEELESAGEGLEKYVMTKLFNRVFASVPEDVNSDEQLFEKMALLQQFVRPENLEIKPAFHNETSWLVVRVRRGGARRGRSSVDSALPRDQS</sequence>
<organism evidence="2">
    <name type="scientific">Ananas comosus var. bracteatus</name>
    <name type="common">red pineapple</name>
    <dbReference type="NCBI Taxonomy" id="296719"/>
    <lineage>
        <taxon>Eukaryota</taxon>
        <taxon>Viridiplantae</taxon>
        <taxon>Streptophyta</taxon>
        <taxon>Embryophyta</taxon>
        <taxon>Tracheophyta</taxon>
        <taxon>Spermatophyta</taxon>
        <taxon>Magnoliopsida</taxon>
        <taxon>Liliopsida</taxon>
        <taxon>Poales</taxon>
        <taxon>Bromeliaceae</taxon>
        <taxon>Bromelioideae</taxon>
        <taxon>Ananas</taxon>
    </lineage>
</organism>
<evidence type="ECO:0000259" key="1">
    <source>
        <dbReference type="Pfam" id="PF18151"/>
    </source>
</evidence>
<dbReference type="PANTHER" id="PTHR23101:SF25">
    <property type="entry name" value="GTPASE-ACTIVATING PROTEIN AND VPS9 DOMAIN-CONTAINING PROTEIN 1"/>
    <property type="match status" value="1"/>
</dbReference>
<proteinExistence type="predicted"/>
<name>A0A6V7Q3T2_ANACO</name>
<feature type="domain" description="RABX5 catalytic core helical" evidence="1">
    <location>
        <begin position="4"/>
        <end position="65"/>
    </location>
</feature>
<dbReference type="GO" id="GO:0031267">
    <property type="term" value="F:small GTPase binding"/>
    <property type="evidence" value="ECO:0007669"/>
    <property type="project" value="TreeGrafter"/>
</dbReference>
<protein>
    <recommendedName>
        <fullName evidence="1">RABX5 catalytic core helical domain-containing protein</fullName>
    </recommendedName>
</protein>
<dbReference type="EMBL" id="LR862132">
    <property type="protein sequence ID" value="CAD1837555.1"/>
    <property type="molecule type" value="Genomic_DNA"/>
</dbReference>
<gene>
    <name evidence="2" type="ORF">CB5_LOCUS20766</name>
</gene>
<evidence type="ECO:0000313" key="2">
    <source>
        <dbReference type="EMBL" id="CAD1837555.1"/>
    </source>
</evidence>
<reference evidence="2" key="1">
    <citation type="submission" date="2020-07" db="EMBL/GenBank/DDBJ databases">
        <authorList>
            <person name="Lin J."/>
        </authorList>
    </citation>
    <scope>NUCLEOTIDE SEQUENCE</scope>
</reference>
<dbReference type="InterPro" id="IPR037191">
    <property type="entry name" value="VPS9_dom_sf"/>
</dbReference>
<dbReference type="AlphaFoldDB" id="A0A6V7Q3T2"/>
<dbReference type="PANTHER" id="PTHR23101">
    <property type="entry name" value="RAB GDP/GTP EXCHANGE FACTOR"/>
    <property type="match status" value="1"/>
</dbReference>
<dbReference type="Gene3D" id="1.20.1050.80">
    <property type="entry name" value="VPS9 domain"/>
    <property type="match status" value="1"/>
</dbReference>
<dbReference type="SUPFAM" id="SSF109993">
    <property type="entry name" value="VPS9 domain"/>
    <property type="match status" value="1"/>
</dbReference>
<dbReference type="GO" id="GO:0016192">
    <property type="term" value="P:vesicle-mediated transport"/>
    <property type="evidence" value="ECO:0007669"/>
    <property type="project" value="InterPro"/>
</dbReference>
<dbReference type="Gene3D" id="1.10.246.120">
    <property type="match status" value="1"/>
</dbReference>
<dbReference type="GO" id="GO:0030139">
    <property type="term" value="C:endocytic vesicle"/>
    <property type="evidence" value="ECO:0007669"/>
    <property type="project" value="TreeGrafter"/>
</dbReference>
<dbReference type="GO" id="GO:0005829">
    <property type="term" value="C:cytosol"/>
    <property type="evidence" value="ECO:0007669"/>
    <property type="project" value="TreeGrafter"/>
</dbReference>
<dbReference type="GO" id="GO:0005085">
    <property type="term" value="F:guanyl-nucleotide exchange factor activity"/>
    <property type="evidence" value="ECO:0007669"/>
    <property type="project" value="InterPro"/>
</dbReference>
<accession>A0A6V7Q3T2</accession>
<dbReference type="InterPro" id="IPR045046">
    <property type="entry name" value="Vps9-like"/>
</dbReference>